<dbReference type="InParanoid" id="A8P6A0"/>
<accession>A8P6A0</accession>
<dbReference type="Gene3D" id="3.80.10.10">
    <property type="entry name" value="Ribonuclease Inhibitor"/>
    <property type="match status" value="1"/>
</dbReference>
<evidence type="ECO:0000313" key="2">
    <source>
        <dbReference type="Proteomes" id="UP000001861"/>
    </source>
</evidence>
<proteinExistence type="predicted"/>
<name>A8P6A0_COPC7</name>
<dbReference type="InterPro" id="IPR032675">
    <property type="entry name" value="LRR_dom_sf"/>
</dbReference>
<sequence length="556" mass="62925">MDEQLESSQLAIDSQIRHHAKEIIRLEAFHIARIRDLKTQRNTFAKICRLPIEVLCSIFMQLKWALEAEHNRRYHLKWIVVSHICRHWREAALRFPQLWSSSISTAFGHQWIRLMCERSGGAPLSVNIDVALSRIRRDKFATVLGEILAKSSQFARLSVRLYDSDLQTHLPSLTAPAPLLETLSITKMNQSAFRVSPSLPAIPHDLFGNETPRLKHLHLSGCYLPLNSQLFSGLTSLKVEFCDSALDRPHPLQDVLSALSRMPDLVHLHVTDIRITGSCQQTVSLPHLEKLRLSFSALNVSQLLCRLQLPASVKANITFREVEPSHRHSVLEAIHTFKSRHSDPDNPIRIKSCWVRYKENNIFFVGTTSVSHESYLCDDTDPPGSSQLQLEILQTRHRSLCATDLASALSLGHVEKLHLLGDIDPTQERSILLAFPSTRTLNVAKLQRENLIIECLKTDPAFSTPPSVSSDCARVTYFPLLERASFACIDNPSDFVDAWALRAANGSRLKVLDLRYCRGTTTRDEGLISKLREVVDEVLVSNHHYALPWETLPAAW</sequence>
<dbReference type="RefSeq" id="XP_001839111.2">
    <property type="nucleotide sequence ID" value="XM_001839059.2"/>
</dbReference>
<dbReference type="SUPFAM" id="SSF52047">
    <property type="entry name" value="RNI-like"/>
    <property type="match status" value="1"/>
</dbReference>
<reference evidence="1 2" key="1">
    <citation type="journal article" date="2010" name="Proc. Natl. Acad. Sci. U.S.A.">
        <title>Insights into evolution of multicellular fungi from the assembled chromosomes of the mushroom Coprinopsis cinerea (Coprinus cinereus).</title>
        <authorList>
            <person name="Stajich J.E."/>
            <person name="Wilke S.K."/>
            <person name="Ahren D."/>
            <person name="Au C.H."/>
            <person name="Birren B.W."/>
            <person name="Borodovsky M."/>
            <person name="Burns C."/>
            <person name="Canback B."/>
            <person name="Casselton L.A."/>
            <person name="Cheng C.K."/>
            <person name="Deng J."/>
            <person name="Dietrich F.S."/>
            <person name="Fargo D.C."/>
            <person name="Farman M.L."/>
            <person name="Gathman A.C."/>
            <person name="Goldberg J."/>
            <person name="Guigo R."/>
            <person name="Hoegger P.J."/>
            <person name="Hooker J.B."/>
            <person name="Huggins A."/>
            <person name="James T.Y."/>
            <person name="Kamada T."/>
            <person name="Kilaru S."/>
            <person name="Kodira C."/>
            <person name="Kues U."/>
            <person name="Kupfer D."/>
            <person name="Kwan H.S."/>
            <person name="Lomsadze A."/>
            <person name="Li W."/>
            <person name="Lilly W.W."/>
            <person name="Ma L.J."/>
            <person name="Mackey A.J."/>
            <person name="Manning G."/>
            <person name="Martin F."/>
            <person name="Muraguchi H."/>
            <person name="Natvig D.O."/>
            <person name="Palmerini H."/>
            <person name="Ramesh M.A."/>
            <person name="Rehmeyer C.J."/>
            <person name="Roe B.A."/>
            <person name="Shenoy N."/>
            <person name="Stanke M."/>
            <person name="Ter-Hovhannisyan V."/>
            <person name="Tunlid A."/>
            <person name="Velagapudi R."/>
            <person name="Vision T.J."/>
            <person name="Zeng Q."/>
            <person name="Zolan M.E."/>
            <person name="Pukkila P.J."/>
        </authorList>
    </citation>
    <scope>NUCLEOTIDE SEQUENCE [LARGE SCALE GENOMIC DNA]</scope>
    <source>
        <strain evidence="2">Okayama-7 / 130 / ATCC MYA-4618 / FGSC 9003</strain>
    </source>
</reference>
<gene>
    <name evidence="1" type="ORF">CC1G_08837</name>
</gene>
<dbReference type="VEuPathDB" id="FungiDB:CC1G_08837"/>
<dbReference type="KEGG" id="cci:CC1G_08837"/>
<dbReference type="AlphaFoldDB" id="A8P6A0"/>
<dbReference type="EMBL" id="AACS02000005">
    <property type="protein sequence ID" value="EAU82680.2"/>
    <property type="molecule type" value="Genomic_DNA"/>
</dbReference>
<dbReference type="OrthoDB" id="2962256at2759"/>
<dbReference type="OMA" id="EMSERTM"/>
<evidence type="ECO:0000313" key="1">
    <source>
        <dbReference type="EMBL" id="EAU82680.2"/>
    </source>
</evidence>
<keyword evidence="2" id="KW-1185">Reference proteome</keyword>
<protein>
    <submittedName>
        <fullName evidence="1">Uncharacterized protein</fullName>
    </submittedName>
</protein>
<dbReference type="eggNOG" id="ENOG502R19S">
    <property type="taxonomic scope" value="Eukaryota"/>
</dbReference>
<organism evidence="1 2">
    <name type="scientific">Coprinopsis cinerea (strain Okayama-7 / 130 / ATCC MYA-4618 / FGSC 9003)</name>
    <name type="common">Inky cap fungus</name>
    <name type="synonym">Hormographiella aspergillata</name>
    <dbReference type="NCBI Taxonomy" id="240176"/>
    <lineage>
        <taxon>Eukaryota</taxon>
        <taxon>Fungi</taxon>
        <taxon>Dikarya</taxon>
        <taxon>Basidiomycota</taxon>
        <taxon>Agaricomycotina</taxon>
        <taxon>Agaricomycetes</taxon>
        <taxon>Agaricomycetidae</taxon>
        <taxon>Agaricales</taxon>
        <taxon>Agaricineae</taxon>
        <taxon>Psathyrellaceae</taxon>
        <taxon>Coprinopsis</taxon>
    </lineage>
</organism>
<comment type="caution">
    <text evidence="1">The sequence shown here is derived from an EMBL/GenBank/DDBJ whole genome shotgun (WGS) entry which is preliminary data.</text>
</comment>
<dbReference type="GeneID" id="6015717"/>
<dbReference type="Proteomes" id="UP000001861">
    <property type="component" value="Unassembled WGS sequence"/>
</dbReference>
<dbReference type="HOGENOM" id="CLU_024199_2_0_1"/>